<dbReference type="InterPro" id="IPR015797">
    <property type="entry name" value="NUDIX_hydrolase-like_dom_sf"/>
</dbReference>
<dbReference type="GeneID" id="97985480"/>
<dbReference type="EMBL" id="QVLV01000001">
    <property type="protein sequence ID" value="RGE64927.1"/>
    <property type="molecule type" value="Genomic_DNA"/>
</dbReference>
<evidence type="ECO:0000259" key="1">
    <source>
        <dbReference type="PROSITE" id="PS51462"/>
    </source>
</evidence>
<proteinExistence type="predicted"/>
<dbReference type="GO" id="GO:0008967">
    <property type="term" value="F:phosphoglycolate phosphatase activity"/>
    <property type="evidence" value="ECO:0007669"/>
    <property type="project" value="TreeGrafter"/>
</dbReference>
<dbReference type="Gene3D" id="6.10.250.1120">
    <property type="match status" value="1"/>
</dbReference>
<evidence type="ECO:0000313" key="3">
    <source>
        <dbReference type="Proteomes" id="UP000260812"/>
    </source>
</evidence>
<dbReference type="InterPro" id="IPR041492">
    <property type="entry name" value="HAD_2"/>
</dbReference>
<dbReference type="Pfam" id="PF13419">
    <property type="entry name" value="HAD_2"/>
    <property type="match status" value="1"/>
</dbReference>
<dbReference type="Gene3D" id="3.40.50.1000">
    <property type="entry name" value="HAD superfamily/HAD-like"/>
    <property type="match status" value="1"/>
</dbReference>
<dbReference type="PANTHER" id="PTHR43434:SF26">
    <property type="entry name" value="PYROPHOSPHATASE PPAX"/>
    <property type="match status" value="1"/>
</dbReference>
<gene>
    <name evidence="2" type="ORF">DXC51_00920</name>
</gene>
<dbReference type="RefSeq" id="WP_117543364.1">
    <property type="nucleotide sequence ID" value="NZ_QVLV01000001.1"/>
</dbReference>
<dbReference type="GO" id="GO:0006281">
    <property type="term" value="P:DNA repair"/>
    <property type="evidence" value="ECO:0007669"/>
    <property type="project" value="TreeGrafter"/>
</dbReference>
<dbReference type="InterPro" id="IPR006439">
    <property type="entry name" value="HAD-SF_hydro_IA"/>
</dbReference>
<dbReference type="SFLD" id="SFLDG01129">
    <property type="entry name" value="C1.5:_HAD__Beta-PGM__Phosphata"/>
    <property type="match status" value="1"/>
</dbReference>
<dbReference type="InterPro" id="IPR000086">
    <property type="entry name" value="NUDIX_hydrolase_dom"/>
</dbReference>
<feature type="domain" description="Nudix hydrolase" evidence="1">
    <location>
        <begin position="280"/>
        <end position="407"/>
    </location>
</feature>
<dbReference type="PROSITE" id="PS51462">
    <property type="entry name" value="NUDIX"/>
    <property type="match status" value="1"/>
</dbReference>
<dbReference type="PANTHER" id="PTHR43434">
    <property type="entry name" value="PHOSPHOGLYCOLATE PHOSPHATASE"/>
    <property type="match status" value="1"/>
</dbReference>
<keyword evidence="3" id="KW-1185">Reference proteome</keyword>
<accession>A0A3E3ICY9</accession>
<dbReference type="InterPro" id="IPR050155">
    <property type="entry name" value="HAD-like_hydrolase_sf"/>
</dbReference>
<sequence length="418" mass="47815">MKKHVIFDIDGTLLDSEESVLLSLQETVLMKKGKHMETEELKFALGIPSEAALRRLGFAEEELAETVQFWGTLTPSYHKYMRIFPGIRETLTALKEKGIHLGIVTSRNRPEYEKDFLPFGLEPFFDTVICADDTIRHKPDGEPVREYLRRQKAQPEEAVYIGDTAYDMTCAADAGVESALALWGCASPEHIRADFYLAHPGEIPSVFVREEDPRKNRRWLKWAMELQFIAQAGLTYSKDRFDLERFGRIREIAAEIVSCNTDLSFEQVHDLFCLESGYQTPKLDSRAAIIRDGQILLVQEMTGRWSMPGGWVDMDQTIRENTVKEAREEAGMLVAPVKIVAVQDRNRHNLPPQAYNICKVFILCEPIEGKFERNIETVQSGWFPPDRLPQMDADKTTEEQVAMCFAAAENENWKVLFD</sequence>
<dbReference type="PRINTS" id="PR00413">
    <property type="entry name" value="HADHALOGNASE"/>
</dbReference>
<name>A0A3E3ICY9_9FIRM</name>
<organism evidence="2 3">
    <name type="scientific">Eisenbergiella massiliensis</name>
    <dbReference type="NCBI Taxonomy" id="1720294"/>
    <lineage>
        <taxon>Bacteria</taxon>
        <taxon>Bacillati</taxon>
        <taxon>Bacillota</taxon>
        <taxon>Clostridia</taxon>
        <taxon>Lachnospirales</taxon>
        <taxon>Lachnospiraceae</taxon>
        <taxon>Eisenbergiella</taxon>
    </lineage>
</organism>
<dbReference type="GO" id="GO:0005829">
    <property type="term" value="C:cytosol"/>
    <property type="evidence" value="ECO:0007669"/>
    <property type="project" value="TreeGrafter"/>
</dbReference>
<dbReference type="Gene3D" id="3.90.79.10">
    <property type="entry name" value="Nucleoside Triphosphate Pyrophosphohydrolase"/>
    <property type="match status" value="1"/>
</dbReference>
<reference evidence="2" key="1">
    <citation type="submission" date="2018-08" db="EMBL/GenBank/DDBJ databases">
        <title>A genome reference for cultivated species of the human gut microbiota.</title>
        <authorList>
            <person name="Zou Y."/>
            <person name="Xue W."/>
            <person name="Luo G."/>
        </authorList>
    </citation>
    <scope>NUCLEOTIDE SEQUENCE [LARGE SCALE GENOMIC DNA]</scope>
    <source>
        <strain evidence="2">TF05-5AC</strain>
    </source>
</reference>
<dbReference type="NCBIfam" id="TIGR01549">
    <property type="entry name" value="HAD-SF-IA-v1"/>
    <property type="match status" value="1"/>
</dbReference>
<keyword evidence="2" id="KW-0378">Hydrolase</keyword>
<dbReference type="SUPFAM" id="SSF55811">
    <property type="entry name" value="Nudix"/>
    <property type="match status" value="1"/>
</dbReference>
<dbReference type="InterPro" id="IPR023214">
    <property type="entry name" value="HAD_sf"/>
</dbReference>
<dbReference type="Proteomes" id="UP000260812">
    <property type="component" value="Unassembled WGS sequence"/>
</dbReference>
<evidence type="ECO:0000313" key="2">
    <source>
        <dbReference type="EMBL" id="RGE64927.1"/>
    </source>
</evidence>
<dbReference type="Pfam" id="PF00293">
    <property type="entry name" value="NUDIX"/>
    <property type="match status" value="1"/>
</dbReference>
<dbReference type="InterPro" id="IPR023198">
    <property type="entry name" value="PGP-like_dom2"/>
</dbReference>
<dbReference type="CDD" id="cd18889">
    <property type="entry name" value="NUDIX_ADPRase"/>
    <property type="match status" value="1"/>
</dbReference>
<dbReference type="Pfam" id="PF12535">
    <property type="entry name" value="Nudix_N"/>
    <property type="match status" value="1"/>
</dbReference>
<dbReference type="SUPFAM" id="SSF56784">
    <property type="entry name" value="HAD-like"/>
    <property type="match status" value="1"/>
</dbReference>
<dbReference type="Gene3D" id="1.10.150.240">
    <property type="entry name" value="Putative phosphatase, domain 2"/>
    <property type="match status" value="1"/>
</dbReference>
<dbReference type="AlphaFoldDB" id="A0A3E3ICY9"/>
<dbReference type="SFLD" id="SFLDS00003">
    <property type="entry name" value="Haloacid_Dehalogenase"/>
    <property type="match status" value="1"/>
</dbReference>
<comment type="caution">
    <text evidence="2">The sequence shown here is derived from an EMBL/GenBank/DDBJ whole genome shotgun (WGS) entry which is preliminary data.</text>
</comment>
<dbReference type="InterPro" id="IPR059176">
    <property type="entry name" value="UDP-X_N"/>
</dbReference>
<dbReference type="InterPro" id="IPR036412">
    <property type="entry name" value="HAD-like_sf"/>
</dbReference>
<protein>
    <submittedName>
        <fullName evidence="2">HAD family hydrolase</fullName>
    </submittedName>
</protein>